<name>A0A7J0H626_9ERIC</name>
<keyword evidence="5" id="KW-0560">Oxidoreductase</keyword>
<dbReference type="EMBL" id="BJWL01000026">
    <property type="protein sequence ID" value="GFZ18214.1"/>
    <property type="molecule type" value="Genomic_DNA"/>
</dbReference>
<keyword evidence="6" id="KW-0443">Lipid metabolism</keyword>
<evidence type="ECO:0000256" key="3">
    <source>
        <dbReference type="ARBA" id="ARBA00022516"/>
    </source>
</evidence>
<evidence type="ECO:0000313" key="8">
    <source>
        <dbReference type="EMBL" id="GFZ18214.1"/>
    </source>
</evidence>
<evidence type="ECO:0000256" key="6">
    <source>
        <dbReference type="ARBA" id="ARBA00023098"/>
    </source>
</evidence>
<evidence type="ECO:0000256" key="5">
    <source>
        <dbReference type="ARBA" id="ARBA00023002"/>
    </source>
</evidence>
<gene>
    <name evidence="8" type="ORF">Acr_26g0014830</name>
</gene>
<organism evidence="8 9">
    <name type="scientific">Actinidia rufa</name>
    <dbReference type="NCBI Taxonomy" id="165716"/>
    <lineage>
        <taxon>Eukaryota</taxon>
        <taxon>Viridiplantae</taxon>
        <taxon>Streptophyta</taxon>
        <taxon>Embryophyta</taxon>
        <taxon>Tracheophyta</taxon>
        <taxon>Spermatophyta</taxon>
        <taxon>Magnoliopsida</taxon>
        <taxon>eudicotyledons</taxon>
        <taxon>Gunneridae</taxon>
        <taxon>Pentapetalae</taxon>
        <taxon>asterids</taxon>
        <taxon>Ericales</taxon>
        <taxon>Actinidiaceae</taxon>
        <taxon>Actinidia</taxon>
    </lineage>
</organism>
<dbReference type="OrthoDB" id="417891at2759"/>
<dbReference type="AlphaFoldDB" id="A0A7J0H626"/>
<proteinExistence type="inferred from homology"/>
<keyword evidence="7" id="KW-0275">Fatty acid biosynthesis</keyword>
<dbReference type="SUPFAM" id="SSF51735">
    <property type="entry name" value="NAD(P)-binding Rossmann-fold domains"/>
    <property type="match status" value="2"/>
</dbReference>
<dbReference type="PANTHER" id="PTHR43159:SF6">
    <property type="entry name" value="ENOYL-[ACYL-CARRIER-PROTEIN] REDUCTASE [NADH] 1, CHLOROPLASTIC ISOFORM X1"/>
    <property type="match status" value="1"/>
</dbReference>
<keyword evidence="3" id="KW-0444">Lipid biosynthesis</keyword>
<dbReference type="InterPro" id="IPR036291">
    <property type="entry name" value="NAD(P)-bd_dom_sf"/>
</dbReference>
<dbReference type="PANTHER" id="PTHR43159">
    <property type="entry name" value="ENOYL-[ACYL-CARRIER-PROTEIN] REDUCTASE"/>
    <property type="match status" value="1"/>
</dbReference>
<evidence type="ECO:0000313" key="9">
    <source>
        <dbReference type="Proteomes" id="UP000585474"/>
    </source>
</evidence>
<dbReference type="InterPro" id="IPR002347">
    <property type="entry name" value="SDR_fam"/>
</dbReference>
<keyword evidence="4" id="KW-0276">Fatty acid metabolism</keyword>
<dbReference type="GO" id="GO:0004318">
    <property type="term" value="F:enoyl-[acyl-carrier-protein] reductase (NADH) activity"/>
    <property type="evidence" value="ECO:0007669"/>
    <property type="project" value="InterPro"/>
</dbReference>
<dbReference type="Gene3D" id="3.40.50.720">
    <property type="entry name" value="NAD(P)-binding Rossmann-like Domain"/>
    <property type="match status" value="1"/>
</dbReference>
<sequence>MAATASTALQITAARPSISSTRRIFKAGIASVGADSKGMSCAKLASTRHISSVQQFQRNFMSSRAEFHKFSVKAVSESSETKPASGLPINLKGKRAFIAGIADDNGYGWAIAKSLAAAGAEILVGTWVPALNIFETSLRRGKFDDSRVLPDGSLMEITKVYPLDAVFDTLDDVPEDIKTNKRYAGSSKWTVQEVAESVKQDFGNIDILVHSLANGPEVSKSLLETSRKGYLAAISASSGSSISLSYIAAERIIPGSGFFAVVNSGGFGQCQQYDLPRQVGDNRQSPDGADKGGLLAGWWPGSDRTSWSRIAKSWSWFAPLISGNRMPKRRAWMDSGCQLQWDWGNPRPSWWPFLASTQKRQFTVSACTAVLRYGGGMSSAKAALESDTKVLAFEAGRKHKIRVNAISADEVGNTAAFLVSPLASAITGAVIYVDNGLNAMAVGIDSPVFKDLNIPTYKH</sequence>
<reference evidence="8 9" key="1">
    <citation type="submission" date="2019-07" db="EMBL/GenBank/DDBJ databases">
        <title>De Novo Assembly of kiwifruit Actinidia rufa.</title>
        <authorList>
            <person name="Sugita-Konishi S."/>
            <person name="Sato K."/>
            <person name="Mori E."/>
            <person name="Abe Y."/>
            <person name="Kisaki G."/>
            <person name="Hamano K."/>
            <person name="Suezawa K."/>
            <person name="Otani M."/>
            <person name="Fukuda T."/>
            <person name="Manabe T."/>
            <person name="Gomi K."/>
            <person name="Tabuchi M."/>
            <person name="Akimitsu K."/>
            <person name="Kataoka I."/>
        </authorList>
    </citation>
    <scope>NUCLEOTIDE SEQUENCE [LARGE SCALE GENOMIC DNA]</scope>
    <source>
        <strain evidence="9">cv. Fuchu</strain>
    </source>
</reference>
<comment type="similarity">
    <text evidence="2">Belongs to the short-chain dehydrogenases/reductases (SDR) family. FabI subfamily.</text>
</comment>
<keyword evidence="9" id="KW-1185">Reference proteome</keyword>
<dbReference type="InterPro" id="IPR014358">
    <property type="entry name" value="Enoyl-ACP_Rdtase_NADH"/>
</dbReference>
<protein>
    <submittedName>
        <fullName evidence="8">NAD(P)-binding Rossmann-fold superfamily protein</fullName>
    </submittedName>
</protein>
<comment type="pathway">
    <text evidence="1">Lipid metabolism.</text>
</comment>
<dbReference type="Pfam" id="PF13561">
    <property type="entry name" value="adh_short_C2"/>
    <property type="match status" value="2"/>
</dbReference>
<evidence type="ECO:0000256" key="2">
    <source>
        <dbReference type="ARBA" id="ARBA00009233"/>
    </source>
</evidence>
<evidence type="ECO:0000256" key="7">
    <source>
        <dbReference type="ARBA" id="ARBA00023160"/>
    </source>
</evidence>
<accession>A0A7J0H626</accession>
<dbReference type="Proteomes" id="UP000585474">
    <property type="component" value="Unassembled WGS sequence"/>
</dbReference>
<dbReference type="GO" id="GO:0006633">
    <property type="term" value="P:fatty acid biosynthetic process"/>
    <property type="evidence" value="ECO:0007669"/>
    <property type="project" value="UniProtKB-KW"/>
</dbReference>
<evidence type="ECO:0000256" key="1">
    <source>
        <dbReference type="ARBA" id="ARBA00005189"/>
    </source>
</evidence>
<evidence type="ECO:0000256" key="4">
    <source>
        <dbReference type="ARBA" id="ARBA00022832"/>
    </source>
</evidence>
<dbReference type="Gene3D" id="1.10.8.400">
    <property type="entry name" value="Enoyl acyl carrier protein reductase"/>
    <property type="match status" value="1"/>
</dbReference>
<comment type="caution">
    <text evidence="8">The sequence shown here is derived from an EMBL/GenBank/DDBJ whole genome shotgun (WGS) entry which is preliminary data.</text>
</comment>